<dbReference type="HOGENOM" id="CLU_1013621_0_0_1"/>
<comment type="caution">
    <text evidence="1">The sequence shown here is derived from an EMBL/GenBank/DDBJ whole genome shotgun (WGS) entry which is preliminary data.</text>
</comment>
<proteinExistence type="predicted"/>
<sequence length="275" mass="30816">MSNICELRLVLRIQYLKREFFSANPLLSKQRGSINLVIGSFPACGMKATGMPAHLAIATEVKDLRQELFNLNKEVNQLKTEITTSLPDPVSSKVVSELRQHFVVGGVAPVSLRDLASLRVELSDEIRKAINSIRSPCGTGIIAPTKPASTPWRTWQWNDGQLGHAVPKDWDFDAGIRPYKLLSKQYDIKPMHKMRHSRVSKVMQYMAHLLNEADVMPEGVSSVSALELPAADKVFDTVFKTMLSQLYPNTPKRAEELTCGTIYNRLCKYLQTTST</sequence>
<dbReference type="AlphaFoldDB" id="V9FT45"/>
<dbReference type="EMBL" id="ANIZ01000607">
    <property type="protein sequence ID" value="ETI53908.1"/>
    <property type="molecule type" value="Genomic_DNA"/>
</dbReference>
<organism evidence="1 2">
    <name type="scientific">Phytophthora nicotianae P1569</name>
    <dbReference type="NCBI Taxonomy" id="1317065"/>
    <lineage>
        <taxon>Eukaryota</taxon>
        <taxon>Sar</taxon>
        <taxon>Stramenopiles</taxon>
        <taxon>Oomycota</taxon>
        <taxon>Peronosporomycetes</taxon>
        <taxon>Peronosporales</taxon>
        <taxon>Peronosporaceae</taxon>
        <taxon>Phytophthora</taxon>
    </lineage>
</organism>
<accession>V9FT45</accession>
<dbReference type="Proteomes" id="UP000018721">
    <property type="component" value="Unassembled WGS sequence"/>
</dbReference>
<gene>
    <name evidence="1" type="ORF">F443_03199</name>
</gene>
<name>V9FT45_PHYNI</name>
<reference evidence="1 2" key="1">
    <citation type="submission" date="2013-11" db="EMBL/GenBank/DDBJ databases">
        <title>The Genome Sequence of Phytophthora parasitica P1569.</title>
        <authorList>
            <consortium name="The Broad Institute Genomics Platform"/>
            <person name="Russ C."/>
            <person name="Tyler B."/>
            <person name="Panabieres F."/>
            <person name="Shan W."/>
            <person name="Tripathy S."/>
            <person name="Grunwald N."/>
            <person name="Machado M."/>
            <person name="Johnson C.S."/>
            <person name="Arredondo F."/>
            <person name="Hong C."/>
            <person name="Coffey M."/>
            <person name="Young S.K."/>
            <person name="Zeng Q."/>
            <person name="Gargeya S."/>
            <person name="Fitzgerald M."/>
            <person name="Abouelleil A."/>
            <person name="Alvarado L."/>
            <person name="Chapman S.B."/>
            <person name="Gainer-Dewar J."/>
            <person name="Goldberg J."/>
            <person name="Griggs A."/>
            <person name="Gujja S."/>
            <person name="Hansen M."/>
            <person name="Howarth C."/>
            <person name="Imamovic A."/>
            <person name="Ireland A."/>
            <person name="Larimer J."/>
            <person name="McCowan C."/>
            <person name="Murphy C."/>
            <person name="Pearson M."/>
            <person name="Poon T.W."/>
            <person name="Priest M."/>
            <person name="Roberts A."/>
            <person name="Saif S."/>
            <person name="Shea T."/>
            <person name="Sykes S."/>
            <person name="Wortman J."/>
            <person name="Nusbaum C."/>
            <person name="Birren B."/>
        </authorList>
    </citation>
    <scope>NUCLEOTIDE SEQUENCE [LARGE SCALE GENOMIC DNA]</scope>
    <source>
        <strain evidence="1 2">P1569</strain>
    </source>
</reference>
<evidence type="ECO:0000313" key="2">
    <source>
        <dbReference type="Proteomes" id="UP000018721"/>
    </source>
</evidence>
<evidence type="ECO:0000313" key="1">
    <source>
        <dbReference type="EMBL" id="ETI53908.1"/>
    </source>
</evidence>
<protein>
    <submittedName>
        <fullName evidence="1">Uncharacterized protein</fullName>
    </submittedName>
</protein>
<keyword evidence="2" id="KW-1185">Reference proteome</keyword>